<protein>
    <recommendedName>
        <fullName evidence="2">TauD/TfdA-like domain-containing protein</fullName>
    </recommendedName>
</protein>
<dbReference type="PANTHER" id="PTHR10696:SF49">
    <property type="entry name" value="TAUD_TFDA-LIKE DOMAIN-CONTAINING PROTEIN"/>
    <property type="match status" value="1"/>
</dbReference>
<dbReference type="InterPro" id="IPR003819">
    <property type="entry name" value="TauD/TfdA-like"/>
</dbReference>
<dbReference type="InterPro" id="IPR050411">
    <property type="entry name" value="AlphaKG_dependent_hydroxylases"/>
</dbReference>
<comment type="caution">
    <text evidence="3">The sequence shown here is derived from an EMBL/GenBank/DDBJ whole genome shotgun (WGS) entry which is preliminary data.</text>
</comment>
<dbReference type="EMBL" id="JAOQBH010000029">
    <property type="protein sequence ID" value="KAJ4113927.1"/>
    <property type="molecule type" value="Genomic_DNA"/>
</dbReference>
<dbReference type="Gene3D" id="3.60.130.10">
    <property type="entry name" value="Clavaminate synthase-like"/>
    <property type="match status" value="1"/>
</dbReference>
<evidence type="ECO:0000259" key="2">
    <source>
        <dbReference type="Pfam" id="PF02668"/>
    </source>
</evidence>
<evidence type="ECO:0000313" key="3">
    <source>
        <dbReference type="EMBL" id="KAJ4113927.1"/>
    </source>
</evidence>
<dbReference type="PANTHER" id="PTHR10696">
    <property type="entry name" value="GAMMA-BUTYROBETAINE HYDROXYLASE-RELATED"/>
    <property type="match status" value="1"/>
</dbReference>
<organism evidence="3 4">
    <name type="scientific">Fusarium equiseti</name>
    <name type="common">Fusarium scirpi</name>
    <dbReference type="NCBI Taxonomy" id="61235"/>
    <lineage>
        <taxon>Eukaryota</taxon>
        <taxon>Fungi</taxon>
        <taxon>Dikarya</taxon>
        <taxon>Ascomycota</taxon>
        <taxon>Pezizomycotina</taxon>
        <taxon>Sordariomycetes</taxon>
        <taxon>Hypocreomycetidae</taxon>
        <taxon>Hypocreales</taxon>
        <taxon>Nectriaceae</taxon>
        <taxon>Fusarium</taxon>
        <taxon>Fusarium incarnatum-equiseti species complex</taxon>
    </lineage>
</organism>
<accession>A0ABQ8QXR1</accession>
<sequence>MDQKTDLGDFPPSINLPGTWDGRQFANEYEYIYHLSALEIQEVKDALCHFKALGLDGDLICRENFPLPTLGPKLDVMRLDIYEGKGFGLIRGLDPKDYSTVDLTMIYLGIQSYIANRFGQQDGKGNVLVHIMSDNSSELASHHHRHSTTEITFHNEEAGDIISWLTRSCAITGGRCIIASGYAVYNALDKESILLLSRQNWIFSSQYACLRPIFFYHKKKLILNFGRIPLIGNATHPRPPNLPPVSKQQYQLLDEIEHAARQLQLEIKTQPGDIHFINNLFILHRRDCFSNGDQPGEKRHLVRMILQDDALHWVLPESLKYEWSRSFDGMATKLWHIDPMPEGFFPLRSYPN</sequence>
<dbReference type="Proteomes" id="UP001152024">
    <property type="component" value="Unassembled WGS sequence"/>
</dbReference>
<keyword evidence="4" id="KW-1185">Reference proteome</keyword>
<dbReference type="InterPro" id="IPR042098">
    <property type="entry name" value="TauD-like_sf"/>
</dbReference>
<keyword evidence="1" id="KW-0560">Oxidoreductase</keyword>
<dbReference type="SUPFAM" id="SSF51197">
    <property type="entry name" value="Clavaminate synthase-like"/>
    <property type="match status" value="1"/>
</dbReference>
<feature type="domain" description="TauD/TfdA-like" evidence="2">
    <location>
        <begin position="60"/>
        <end position="304"/>
    </location>
</feature>
<gene>
    <name evidence="3" type="ORF">NW768_011457</name>
</gene>
<reference evidence="3" key="1">
    <citation type="submission" date="2022-09" db="EMBL/GenBank/DDBJ databases">
        <title>Fusarium specimens isolated from Avocado Roots.</title>
        <authorList>
            <person name="Stajich J."/>
            <person name="Roper C."/>
            <person name="Heimlech-Rivalta G."/>
        </authorList>
    </citation>
    <scope>NUCLEOTIDE SEQUENCE</scope>
    <source>
        <strain evidence="3">CF00095</strain>
    </source>
</reference>
<proteinExistence type="predicted"/>
<evidence type="ECO:0000313" key="4">
    <source>
        <dbReference type="Proteomes" id="UP001152024"/>
    </source>
</evidence>
<name>A0ABQ8QXR1_FUSEQ</name>
<dbReference type="Pfam" id="PF02668">
    <property type="entry name" value="TauD"/>
    <property type="match status" value="1"/>
</dbReference>
<evidence type="ECO:0000256" key="1">
    <source>
        <dbReference type="ARBA" id="ARBA00023002"/>
    </source>
</evidence>